<accession>A0A0W8EZT5</accession>
<organism evidence="1">
    <name type="scientific">hydrocarbon metagenome</name>
    <dbReference type="NCBI Taxonomy" id="938273"/>
    <lineage>
        <taxon>unclassified sequences</taxon>
        <taxon>metagenomes</taxon>
        <taxon>ecological metagenomes</taxon>
    </lineage>
</organism>
<keyword evidence="1" id="KW-0489">Methyltransferase</keyword>
<keyword evidence="1" id="KW-0808">Transferase</keyword>
<dbReference type="AlphaFoldDB" id="A0A0W8EZT5"/>
<evidence type="ECO:0000313" key="1">
    <source>
        <dbReference type="EMBL" id="KUG14150.1"/>
    </source>
</evidence>
<reference evidence="1" key="1">
    <citation type="journal article" date="2015" name="Proc. Natl. Acad. Sci. U.S.A.">
        <title>Networks of energetic and metabolic interactions define dynamics in microbial communities.</title>
        <authorList>
            <person name="Embree M."/>
            <person name="Liu J.K."/>
            <person name="Al-Bassam M.M."/>
            <person name="Zengler K."/>
        </authorList>
    </citation>
    <scope>NUCLEOTIDE SEQUENCE</scope>
</reference>
<proteinExistence type="predicted"/>
<gene>
    <name evidence="1" type="ORF">ASZ90_016215</name>
</gene>
<dbReference type="GO" id="GO:0008168">
    <property type="term" value="F:methyltransferase activity"/>
    <property type="evidence" value="ECO:0007669"/>
    <property type="project" value="UniProtKB-KW"/>
</dbReference>
<dbReference type="GO" id="GO:0032259">
    <property type="term" value="P:methylation"/>
    <property type="evidence" value="ECO:0007669"/>
    <property type="project" value="UniProtKB-KW"/>
</dbReference>
<dbReference type="EMBL" id="LNQE01001695">
    <property type="protein sequence ID" value="KUG14150.1"/>
    <property type="molecule type" value="Genomic_DNA"/>
</dbReference>
<protein>
    <submittedName>
        <fullName evidence="1">Putative dna methylase</fullName>
    </submittedName>
</protein>
<name>A0A0W8EZT5_9ZZZZ</name>
<sequence>MLLKVQMNADLLTEDLKKKRSSNESFWLMGQPDVVVETIKDGDDQGKYQVRVLGFDYYDVRKGEVISGGPAKIAMWMLDTDYDSRSLFPSQVFFPMAGEKEGWSRLARNLRAEIDEELIEAYRGTVSLPFEPGPNQQIAVKIIDDRGIESLRILRIGDV</sequence>
<comment type="caution">
    <text evidence="1">The sequence shown here is derived from an EMBL/GenBank/DDBJ whole genome shotgun (WGS) entry which is preliminary data.</text>
</comment>